<proteinExistence type="predicted"/>
<dbReference type="AlphaFoldDB" id="A0AA90SMY9"/>
<evidence type="ECO:0000313" key="1">
    <source>
        <dbReference type="EMBL" id="MDP0399757.1"/>
    </source>
</evidence>
<name>A0AA90SMY9_9ACTN</name>
<evidence type="ECO:0000313" key="2">
    <source>
        <dbReference type="Proteomes" id="UP001178281"/>
    </source>
</evidence>
<reference evidence="1" key="1">
    <citation type="submission" date="2023-08" db="EMBL/GenBank/DDBJ databases">
        <title>The draft genome of Tsukamurella strandjordii strain 050030.</title>
        <authorList>
            <person name="Zhao F."/>
            <person name="Feng Y."/>
            <person name="Zong Z."/>
        </authorList>
    </citation>
    <scope>NUCLEOTIDE SEQUENCE</scope>
    <source>
        <strain evidence="1">050030</strain>
    </source>
</reference>
<comment type="caution">
    <text evidence="1">The sequence shown here is derived from an EMBL/GenBank/DDBJ whole genome shotgun (WGS) entry which is preliminary data.</text>
</comment>
<keyword evidence="2" id="KW-1185">Reference proteome</keyword>
<protein>
    <submittedName>
        <fullName evidence="1">Uncharacterized protein</fullName>
    </submittedName>
</protein>
<organism evidence="1 2">
    <name type="scientific">Tsukamurella strandjordii</name>
    <dbReference type="NCBI Taxonomy" id="147577"/>
    <lineage>
        <taxon>Bacteria</taxon>
        <taxon>Bacillati</taxon>
        <taxon>Actinomycetota</taxon>
        <taxon>Actinomycetes</taxon>
        <taxon>Mycobacteriales</taxon>
        <taxon>Tsukamurellaceae</taxon>
        <taxon>Tsukamurella</taxon>
    </lineage>
</organism>
<dbReference type="EMBL" id="JAUTIX010000007">
    <property type="protein sequence ID" value="MDP0399757.1"/>
    <property type="molecule type" value="Genomic_DNA"/>
</dbReference>
<gene>
    <name evidence="1" type="ORF">Q7X28_17690</name>
</gene>
<dbReference type="RefSeq" id="WP_305112302.1">
    <property type="nucleotide sequence ID" value="NZ_JAUTIX010000007.1"/>
</dbReference>
<sequence length="345" mass="38736">MTEWVEVLKVLVDGPRLPVRGVVRTLHADLIDRTETFGFIGAPPMPVVLGDHDVRVWRDGRRVRVERPDGSPYFITDGVTAWEFSDDPDESPTHAPADRVYYSGPGSELLISRSAQDWLHGDDFTRPNGPIGETTFLDRSCWAVELAPPEHKPYPLQIVVDRESGAILQERNDDAGFSVEYIELSIGEPVDGAVFTWTGPATSLDERWAARRAEYEAAEQARLAESRTWFTDHVAAPALTVEVALGFSFSHFYDLDPADGSFSAQVQADRAGGPDGVLSRRARSTREWDLGRVGYPVRRWSTREFDWACWMSQDFLDDNALGQLQRHLHPDESAVDQFTVEPDHT</sequence>
<dbReference type="Gene3D" id="2.50.20.10">
    <property type="entry name" value="Lipoprotein localisation LolA/LolB/LppX"/>
    <property type="match status" value="1"/>
</dbReference>
<dbReference type="Proteomes" id="UP001178281">
    <property type="component" value="Unassembled WGS sequence"/>
</dbReference>
<accession>A0AA90SMY9</accession>